<evidence type="ECO:0000313" key="3">
    <source>
        <dbReference type="Proteomes" id="UP001159363"/>
    </source>
</evidence>
<dbReference type="PANTHER" id="PTHR10773:SF19">
    <property type="match status" value="1"/>
</dbReference>
<dbReference type="Proteomes" id="UP001159363">
    <property type="component" value="Chromosome 12"/>
</dbReference>
<proteinExistence type="predicted"/>
<dbReference type="PANTHER" id="PTHR10773">
    <property type="entry name" value="DNA-DIRECTED RNA POLYMERASES I, II, AND III SUBUNIT RPABC2"/>
    <property type="match status" value="1"/>
</dbReference>
<organism evidence="2 3">
    <name type="scientific">Dryococelus australis</name>
    <dbReference type="NCBI Taxonomy" id="614101"/>
    <lineage>
        <taxon>Eukaryota</taxon>
        <taxon>Metazoa</taxon>
        <taxon>Ecdysozoa</taxon>
        <taxon>Arthropoda</taxon>
        <taxon>Hexapoda</taxon>
        <taxon>Insecta</taxon>
        <taxon>Pterygota</taxon>
        <taxon>Neoptera</taxon>
        <taxon>Polyneoptera</taxon>
        <taxon>Phasmatodea</taxon>
        <taxon>Verophasmatodea</taxon>
        <taxon>Anareolatae</taxon>
        <taxon>Phasmatidae</taxon>
        <taxon>Eurycanthinae</taxon>
        <taxon>Dryococelus</taxon>
    </lineage>
</organism>
<protein>
    <submittedName>
        <fullName evidence="2">Uncharacterized protein</fullName>
    </submittedName>
</protein>
<comment type="caution">
    <text evidence="2">The sequence shown here is derived from an EMBL/GenBank/DDBJ whole genome shotgun (WGS) entry which is preliminary data.</text>
</comment>
<reference evidence="2 3" key="1">
    <citation type="submission" date="2023-02" db="EMBL/GenBank/DDBJ databases">
        <title>LHISI_Scaffold_Assembly.</title>
        <authorList>
            <person name="Stuart O.P."/>
            <person name="Cleave R."/>
            <person name="Magrath M.J.L."/>
            <person name="Mikheyev A.S."/>
        </authorList>
    </citation>
    <scope>NUCLEOTIDE SEQUENCE [LARGE SCALE GENOMIC DNA]</scope>
    <source>
        <strain evidence="2">Daus_M_001</strain>
        <tissue evidence="2">Leg muscle</tissue>
    </source>
</reference>
<dbReference type="EMBL" id="JARBHB010000013">
    <property type="protein sequence ID" value="KAJ8869976.1"/>
    <property type="molecule type" value="Genomic_DNA"/>
</dbReference>
<gene>
    <name evidence="2" type="ORF">PR048_028987</name>
</gene>
<accession>A0ABQ9GC60</accession>
<sequence>MGDPRENPHRFAKKPMSLGQHMVQQALQLLEESEHLKVKVIARPTELMAPKGGQRSVLDALGQQIIEENTGPSNKQVIAVGDTTIWWFYELLNKTMVYLNQKIAVTQRMKNLGSHTADHHVEGNKSTPTSQGKTERNNLIITKNISIVEIKKLHQKNLMLNFTVVAKNDAQETYLLRNAEGPSLSSRKLGHFLADVRSKSRKYVVGKTEVCKINQNCVDVALQKRNKNVFADGTKSGGKNKHPEDKVKEVVKHIESFPKYVSHYCLSETDAKLLNEDLNLSTMYEFYKSECNDPVSLSSYKSIFYSKFNLRFKSPKKDTCVKCDTHMALSKTYEGNALLEVKRLHDIHLQRATDLRSEVNKILKEVQTNQEVETLTFDLQTTHPLPKLPTNILYYKRQLNIYNLGIHAGLWTQGIGSCLMKYIRENIHPPVKKLILWSDSCGGQNRSIMFVLMFIYTLQNHVSLESITLRFLLSGHSFILTDSKFGGVKCALKIRLYTDTDYMNVMKFCRKEKKKVHDQHIE</sequence>
<keyword evidence="3" id="KW-1185">Reference proteome</keyword>
<evidence type="ECO:0000313" key="2">
    <source>
        <dbReference type="EMBL" id="KAJ8869976.1"/>
    </source>
</evidence>
<feature type="compositionally biased region" description="Polar residues" evidence="1">
    <location>
        <begin position="124"/>
        <end position="133"/>
    </location>
</feature>
<feature type="region of interest" description="Disordered" evidence="1">
    <location>
        <begin position="114"/>
        <end position="133"/>
    </location>
</feature>
<evidence type="ECO:0000256" key="1">
    <source>
        <dbReference type="SAM" id="MobiDB-lite"/>
    </source>
</evidence>
<name>A0ABQ9GC60_9NEOP</name>